<dbReference type="AlphaFoldDB" id="A0AAE0T2B2"/>
<reference evidence="1" key="3">
    <citation type="submission" date="2023-05" db="EMBL/GenBank/DDBJ databases">
        <authorList>
            <person name="Smith C.H."/>
        </authorList>
    </citation>
    <scope>NUCLEOTIDE SEQUENCE</scope>
    <source>
        <strain evidence="1">CHS0354</strain>
        <tissue evidence="1">Mantle</tissue>
    </source>
</reference>
<gene>
    <name evidence="1" type="ORF">CHS0354_007128</name>
</gene>
<organism evidence="1 2">
    <name type="scientific">Potamilus streckersoni</name>
    <dbReference type="NCBI Taxonomy" id="2493646"/>
    <lineage>
        <taxon>Eukaryota</taxon>
        <taxon>Metazoa</taxon>
        <taxon>Spiralia</taxon>
        <taxon>Lophotrochozoa</taxon>
        <taxon>Mollusca</taxon>
        <taxon>Bivalvia</taxon>
        <taxon>Autobranchia</taxon>
        <taxon>Heteroconchia</taxon>
        <taxon>Palaeoheterodonta</taxon>
        <taxon>Unionida</taxon>
        <taxon>Unionoidea</taxon>
        <taxon>Unionidae</taxon>
        <taxon>Ambleminae</taxon>
        <taxon>Lampsilini</taxon>
        <taxon>Potamilus</taxon>
    </lineage>
</organism>
<comment type="caution">
    <text evidence="1">The sequence shown here is derived from an EMBL/GenBank/DDBJ whole genome shotgun (WGS) entry which is preliminary data.</text>
</comment>
<keyword evidence="2" id="KW-1185">Reference proteome</keyword>
<dbReference type="EMBL" id="JAEAOA010000480">
    <property type="protein sequence ID" value="KAK3602336.1"/>
    <property type="molecule type" value="Genomic_DNA"/>
</dbReference>
<name>A0AAE0T2B2_9BIVA</name>
<evidence type="ECO:0000313" key="1">
    <source>
        <dbReference type="EMBL" id="KAK3602336.1"/>
    </source>
</evidence>
<reference evidence="1" key="2">
    <citation type="journal article" date="2021" name="Genome Biol. Evol.">
        <title>Developing a high-quality reference genome for a parasitic bivalve with doubly uniparental inheritance (Bivalvia: Unionida).</title>
        <authorList>
            <person name="Smith C.H."/>
        </authorList>
    </citation>
    <scope>NUCLEOTIDE SEQUENCE</scope>
    <source>
        <strain evidence="1">CHS0354</strain>
        <tissue evidence="1">Mantle</tissue>
    </source>
</reference>
<sequence>MEFEQSLVLFHRLYHNDQLIALVWDSSCDVSTKSPFYCRLRCSVDGDTNKTRNEINNVTENESGLYKLYSDGKEIEQRFLNITGIAGNKIETMKECSLRLLRNTPIQFIKLTARHQKKLDDDNCQLEVTDNISNMCESSSLAGEKLLDVYHKGTGFIREGCTSFSVVCSSAESNAHRDSPVSEAAGKRRVARGKLDTYAKVKK</sequence>
<accession>A0AAE0T2B2</accession>
<feature type="non-terminal residue" evidence="1">
    <location>
        <position position="203"/>
    </location>
</feature>
<proteinExistence type="predicted"/>
<reference evidence="1" key="1">
    <citation type="journal article" date="2021" name="Genome Biol. Evol.">
        <title>A High-Quality Reference Genome for a Parasitic Bivalve with Doubly Uniparental Inheritance (Bivalvia: Unionida).</title>
        <authorList>
            <person name="Smith C.H."/>
        </authorList>
    </citation>
    <scope>NUCLEOTIDE SEQUENCE</scope>
    <source>
        <strain evidence="1">CHS0354</strain>
    </source>
</reference>
<protein>
    <submittedName>
        <fullName evidence="1">Uncharacterized protein</fullName>
    </submittedName>
</protein>
<dbReference type="Proteomes" id="UP001195483">
    <property type="component" value="Unassembled WGS sequence"/>
</dbReference>
<evidence type="ECO:0000313" key="2">
    <source>
        <dbReference type="Proteomes" id="UP001195483"/>
    </source>
</evidence>